<sequence length="39" mass="4961">MWGRYWTKDYKDEVQFSSMRKELLYATMWERKTEEPNIL</sequence>
<evidence type="ECO:0000313" key="1">
    <source>
        <dbReference type="EMBL" id="EDL99983.1"/>
    </source>
</evidence>
<reference evidence="2" key="1">
    <citation type="submission" date="2005-09" db="EMBL/GenBank/DDBJ databases">
        <authorList>
            <person name="Mural R.J."/>
            <person name="Li P.W."/>
            <person name="Adams M.D."/>
            <person name="Amanatides P.G."/>
            <person name="Baden-Tillson H."/>
            <person name="Barnstead M."/>
            <person name="Chin S.H."/>
            <person name="Dew I."/>
            <person name="Evans C.A."/>
            <person name="Ferriera S."/>
            <person name="Flanigan M."/>
            <person name="Fosler C."/>
            <person name="Glodek A."/>
            <person name="Gu Z."/>
            <person name="Holt R.A."/>
            <person name="Jennings D."/>
            <person name="Kraft C.L."/>
            <person name="Lu F."/>
            <person name="Nguyen T."/>
            <person name="Nusskern D.R."/>
            <person name="Pfannkoch C.M."/>
            <person name="Sitter C."/>
            <person name="Sutton G.G."/>
            <person name="Venter J.C."/>
            <person name="Wang Z."/>
            <person name="Woodage T."/>
            <person name="Zheng X.H."/>
            <person name="Zhong F."/>
        </authorList>
    </citation>
    <scope>NUCLEOTIDE SEQUENCE [LARGE SCALE GENOMIC DNA]</scope>
    <source>
        <strain>BN</strain>
        <strain evidence="2">Sprague-Dawley</strain>
    </source>
</reference>
<proteinExistence type="predicted"/>
<evidence type="ECO:0000313" key="2">
    <source>
        <dbReference type="Proteomes" id="UP000234681"/>
    </source>
</evidence>
<protein>
    <submittedName>
        <fullName evidence="1">RCG35792</fullName>
    </submittedName>
</protein>
<name>A6IJS0_RAT</name>
<accession>A6IJS0</accession>
<dbReference type="AlphaFoldDB" id="A6IJS0"/>
<dbReference type="Proteomes" id="UP000234681">
    <property type="component" value="Chromosome 14"/>
</dbReference>
<dbReference type="EMBL" id="CH473963">
    <property type="protein sequence ID" value="EDL99983.1"/>
    <property type="molecule type" value="Genomic_DNA"/>
</dbReference>
<gene>
    <name evidence="1" type="ORF">rCG_35792</name>
</gene>
<organism evidence="1 2">
    <name type="scientific">Rattus norvegicus</name>
    <name type="common">Rat</name>
    <dbReference type="NCBI Taxonomy" id="10116"/>
    <lineage>
        <taxon>Eukaryota</taxon>
        <taxon>Metazoa</taxon>
        <taxon>Chordata</taxon>
        <taxon>Craniata</taxon>
        <taxon>Vertebrata</taxon>
        <taxon>Euteleostomi</taxon>
        <taxon>Mammalia</taxon>
        <taxon>Eutheria</taxon>
        <taxon>Euarchontoglires</taxon>
        <taxon>Glires</taxon>
        <taxon>Rodentia</taxon>
        <taxon>Myomorpha</taxon>
        <taxon>Muroidea</taxon>
        <taxon>Muridae</taxon>
        <taxon>Murinae</taxon>
        <taxon>Rattus</taxon>
    </lineage>
</organism>